<keyword evidence="3" id="KW-1185">Reference proteome</keyword>
<keyword evidence="1" id="KW-0472">Membrane</keyword>
<evidence type="ECO:0000313" key="2">
    <source>
        <dbReference type="EMBL" id="ADW67327.1"/>
    </source>
</evidence>
<dbReference type="KEGG" id="acm:AciX9_0253"/>
<dbReference type="OrthoDB" id="129568at2"/>
<dbReference type="PaxDb" id="1198114-AciX9_0253"/>
<dbReference type="STRING" id="1198114.AciX9_0253"/>
<proteinExistence type="predicted"/>
<dbReference type="eggNOG" id="ENOG5031XTG">
    <property type="taxonomic scope" value="Bacteria"/>
</dbReference>
<name>E8WW21_GRATM</name>
<dbReference type="Proteomes" id="UP000000343">
    <property type="component" value="Chromosome"/>
</dbReference>
<protein>
    <submittedName>
        <fullName evidence="2">Uncharacterized protein</fullName>
    </submittedName>
</protein>
<dbReference type="HOGENOM" id="CLU_1592248_0_0_0"/>
<organism evidence="3">
    <name type="scientific">Granulicella tundricola (strain ATCC BAA-1859 / DSM 23138 / MP5ACTX9)</name>
    <dbReference type="NCBI Taxonomy" id="1198114"/>
    <lineage>
        <taxon>Bacteria</taxon>
        <taxon>Pseudomonadati</taxon>
        <taxon>Acidobacteriota</taxon>
        <taxon>Terriglobia</taxon>
        <taxon>Terriglobales</taxon>
        <taxon>Acidobacteriaceae</taxon>
        <taxon>Granulicella</taxon>
    </lineage>
</organism>
<dbReference type="EMBL" id="CP002480">
    <property type="protein sequence ID" value="ADW67327.1"/>
    <property type="molecule type" value="Genomic_DNA"/>
</dbReference>
<keyword evidence="1" id="KW-0812">Transmembrane</keyword>
<dbReference type="RefSeq" id="WP_013578655.1">
    <property type="nucleotide sequence ID" value="NC_015064.1"/>
</dbReference>
<keyword evidence="1" id="KW-1133">Transmembrane helix</keyword>
<sequence length="167" mass="18750">MTLLNAPAYNERKERTIKATIIGSGLLVALIIIIGVGGFLVGHGWFFSNLPAEHRVSTFFDALEANNYDKAFGIYTNDADWKQHPDQHKDYGIDRFTEDWTKDSPADGPIISHHVDISKTDGTGNFGSGIIVAVRVNSAKTQNKKLFMYYVRKDGTLTWPAFHQLEY</sequence>
<reference evidence="3" key="1">
    <citation type="submission" date="2011-01" db="EMBL/GenBank/DDBJ databases">
        <title>Complete sequence of chromosome of Acidobacterium sp. MP5ACTX9.</title>
        <authorList>
            <consortium name="US DOE Joint Genome Institute"/>
            <person name="Lucas S."/>
            <person name="Copeland A."/>
            <person name="Lapidus A."/>
            <person name="Cheng J.-F."/>
            <person name="Goodwin L."/>
            <person name="Pitluck S."/>
            <person name="Teshima H."/>
            <person name="Detter J.C."/>
            <person name="Han C."/>
            <person name="Tapia R."/>
            <person name="Land M."/>
            <person name="Hauser L."/>
            <person name="Kyrpides N."/>
            <person name="Ivanova N."/>
            <person name="Ovchinnikova G."/>
            <person name="Pagani I."/>
            <person name="Rawat S.R."/>
            <person name="Mannisto M."/>
            <person name="Haggblom M.M."/>
            <person name="Woyke T."/>
        </authorList>
    </citation>
    <scope>NUCLEOTIDE SEQUENCE [LARGE SCALE GENOMIC DNA]</scope>
    <source>
        <strain evidence="3">MP5ACTX9</strain>
    </source>
</reference>
<evidence type="ECO:0000313" key="3">
    <source>
        <dbReference type="Proteomes" id="UP000000343"/>
    </source>
</evidence>
<gene>
    <name evidence="2" type="ordered locus">AciX9_0253</name>
</gene>
<feature type="transmembrane region" description="Helical" evidence="1">
    <location>
        <begin position="21"/>
        <end position="47"/>
    </location>
</feature>
<dbReference type="AlphaFoldDB" id="E8WW21"/>
<evidence type="ECO:0000256" key="1">
    <source>
        <dbReference type="SAM" id="Phobius"/>
    </source>
</evidence>
<accession>E8WW21</accession>